<feature type="signal peptide" evidence="2">
    <location>
        <begin position="1"/>
        <end position="21"/>
    </location>
</feature>
<evidence type="ECO:0000256" key="2">
    <source>
        <dbReference type="SAM" id="SignalP"/>
    </source>
</evidence>
<accession>A0A6P9DDH8</accession>
<dbReference type="AlphaFoldDB" id="A0A6P9DDH8"/>
<dbReference type="GeneID" id="117677249"/>
<protein>
    <submittedName>
        <fullName evidence="5">Ferric-chelate reductase 1 isoform X1</fullName>
    </submittedName>
</protein>
<dbReference type="RefSeq" id="XP_034293219.1">
    <property type="nucleotide sequence ID" value="XM_034437328.2"/>
</dbReference>
<dbReference type="InParanoid" id="A0A6P9DDH8"/>
<keyword evidence="4" id="KW-1185">Reference proteome</keyword>
<keyword evidence="2" id="KW-0732">Signal</keyword>
<dbReference type="InterPro" id="IPR042307">
    <property type="entry name" value="Reeler_sf"/>
</dbReference>
<evidence type="ECO:0000259" key="3">
    <source>
        <dbReference type="PROSITE" id="PS51019"/>
    </source>
</evidence>
<dbReference type="GO" id="GO:0016020">
    <property type="term" value="C:membrane"/>
    <property type="evidence" value="ECO:0007669"/>
    <property type="project" value="TreeGrafter"/>
</dbReference>
<feature type="compositionally biased region" description="Basic residues" evidence="1">
    <location>
        <begin position="234"/>
        <end position="243"/>
    </location>
</feature>
<evidence type="ECO:0000256" key="1">
    <source>
        <dbReference type="SAM" id="MobiDB-lite"/>
    </source>
</evidence>
<evidence type="ECO:0000313" key="5">
    <source>
        <dbReference type="RefSeq" id="XP_034293219.1"/>
    </source>
</evidence>
<dbReference type="Gene3D" id="2.60.40.4060">
    <property type="entry name" value="Reeler domain"/>
    <property type="match status" value="1"/>
</dbReference>
<sequence length="314" mass="34226">METYSFFGIIFCTLFVSQIFGYPYNDISIACDSMLPDHGSSPQTSSPPYVISVSFDRYDPGNEIQVVLEGTSTSGFKAFMVQAREIDGNVPVGMFHIVDPNTQGLPCANMTNSAVSHINPIIKHRITTIWVAPQGTRRIRIMGTFVQDYDNYWVGVHSKTLSPREVDTNVFMATNHSMLTNDSIASVVSDIPADSDTFSDSVEDIDLNVLIADSEEEYVSNTTVGSQNLDRRNTTRKSRRKGKVFQSNTGACVKTPQESLQSSDSQSKVVVVKQGSSKGSGCIGDGGANVCNKYGCRDSEAGSSDQPSYGQMKI</sequence>
<dbReference type="OMA" id="TRNINCG"/>
<dbReference type="Pfam" id="PF02014">
    <property type="entry name" value="Reeler"/>
    <property type="match status" value="1"/>
</dbReference>
<feature type="domain" description="Reelin" evidence="3">
    <location>
        <begin position="12"/>
        <end position="177"/>
    </location>
</feature>
<feature type="chain" id="PRO_5027814600" evidence="2">
    <location>
        <begin position="22"/>
        <end position="314"/>
    </location>
</feature>
<dbReference type="PANTHER" id="PTHR45828:SF43">
    <property type="entry name" value="REELIN DOMAIN-CONTAINING PROTEIN"/>
    <property type="match status" value="1"/>
</dbReference>
<evidence type="ECO:0000313" key="4">
    <source>
        <dbReference type="Proteomes" id="UP001652622"/>
    </source>
</evidence>
<gene>
    <name evidence="5" type="primary">LOC117677249</name>
</gene>
<proteinExistence type="predicted"/>
<dbReference type="CDD" id="cd08544">
    <property type="entry name" value="Reeler"/>
    <property type="match status" value="1"/>
</dbReference>
<dbReference type="PROSITE" id="PS51019">
    <property type="entry name" value="REELIN"/>
    <property type="match status" value="1"/>
</dbReference>
<feature type="region of interest" description="Disordered" evidence="1">
    <location>
        <begin position="222"/>
        <end position="248"/>
    </location>
</feature>
<dbReference type="InterPro" id="IPR002861">
    <property type="entry name" value="Reeler_dom"/>
</dbReference>
<dbReference type="Proteomes" id="UP001652622">
    <property type="component" value="Unplaced"/>
</dbReference>
<name>A0A6P9DDH8_PANGU</name>
<dbReference type="KEGG" id="pgut:117677249"/>
<reference evidence="5" key="1">
    <citation type="submission" date="2025-08" db="UniProtKB">
        <authorList>
            <consortium name="RefSeq"/>
        </authorList>
    </citation>
    <scope>IDENTIFICATION</scope>
    <source>
        <tissue evidence="5">Blood</tissue>
    </source>
</reference>
<organism evidence="4 5">
    <name type="scientific">Pantherophis guttatus</name>
    <name type="common">Corn snake</name>
    <name type="synonym">Elaphe guttata</name>
    <dbReference type="NCBI Taxonomy" id="94885"/>
    <lineage>
        <taxon>Eukaryota</taxon>
        <taxon>Metazoa</taxon>
        <taxon>Chordata</taxon>
        <taxon>Craniata</taxon>
        <taxon>Vertebrata</taxon>
        <taxon>Euteleostomi</taxon>
        <taxon>Lepidosauria</taxon>
        <taxon>Squamata</taxon>
        <taxon>Bifurcata</taxon>
        <taxon>Unidentata</taxon>
        <taxon>Episquamata</taxon>
        <taxon>Toxicofera</taxon>
        <taxon>Serpentes</taxon>
        <taxon>Colubroidea</taxon>
        <taxon>Colubridae</taxon>
        <taxon>Colubrinae</taxon>
        <taxon>Pantherophis</taxon>
    </lineage>
</organism>
<dbReference type="InterPro" id="IPR051237">
    <property type="entry name" value="Ferric-chelate_Red/DefProt"/>
</dbReference>
<dbReference type="PANTHER" id="PTHR45828">
    <property type="entry name" value="CYTOCHROME B561/FERRIC REDUCTASE TRANSMEMBRANE"/>
    <property type="match status" value="1"/>
</dbReference>